<proteinExistence type="predicted"/>
<accession>A0AAE0FHG4</accession>
<evidence type="ECO:0000313" key="2">
    <source>
        <dbReference type="Proteomes" id="UP001190700"/>
    </source>
</evidence>
<sequence>MLGRKLENTSAKVPKLVICPDFRDVRPLFGLNPKTLFFVTLPAIFKHKVSALGISSVSITYPKTFLPSSARSTAYRERTNLLDVLYGFSYSKVLKTLHIYCRPAIPRDEGSEMACDGKPHAQVYNCASSGVPLLTTAWIYFLALSLTAVDGRCFGMTTGGVGERQTGVKLIVRAAPSTPATLLYDTHGIVLIVLVQYSQ</sequence>
<dbReference type="EMBL" id="LGRX02018559">
    <property type="protein sequence ID" value="KAK3259679.1"/>
    <property type="molecule type" value="Genomic_DNA"/>
</dbReference>
<organism evidence="1 2">
    <name type="scientific">Cymbomonas tetramitiformis</name>
    <dbReference type="NCBI Taxonomy" id="36881"/>
    <lineage>
        <taxon>Eukaryota</taxon>
        <taxon>Viridiplantae</taxon>
        <taxon>Chlorophyta</taxon>
        <taxon>Pyramimonadophyceae</taxon>
        <taxon>Pyramimonadales</taxon>
        <taxon>Pyramimonadaceae</taxon>
        <taxon>Cymbomonas</taxon>
    </lineage>
</organism>
<reference evidence="1 2" key="1">
    <citation type="journal article" date="2015" name="Genome Biol. Evol.">
        <title>Comparative Genomics of a Bacterivorous Green Alga Reveals Evolutionary Causalities and Consequences of Phago-Mixotrophic Mode of Nutrition.</title>
        <authorList>
            <person name="Burns J.A."/>
            <person name="Paasch A."/>
            <person name="Narechania A."/>
            <person name="Kim E."/>
        </authorList>
    </citation>
    <scope>NUCLEOTIDE SEQUENCE [LARGE SCALE GENOMIC DNA]</scope>
    <source>
        <strain evidence="1 2">PLY_AMNH</strain>
    </source>
</reference>
<dbReference type="Proteomes" id="UP001190700">
    <property type="component" value="Unassembled WGS sequence"/>
</dbReference>
<protein>
    <submittedName>
        <fullName evidence="1">Uncharacterized protein</fullName>
    </submittedName>
</protein>
<name>A0AAE0FHG4_9CHLO</name>
<evidence type="ECO:0000313" key="1">
    <source>
        <dbReference type="EMBL" id="KAK3259679.1"/>
    </source>
</evidence>
<dbReference type="AlphaFoldDB" id="A0AAE0FHG4"/>
<comment type="caution">
    <text evidence="1">The sequence shown here is derived from an EMBL/GenBank/DDBJ whole genome shotgun (WGS) entry which is preliminary data.</text>
</comment>
<gene>
    <name evidence="1" type="ORF">CYMTET_31337</name>
</gene>
<keyword evidence="2" id="KW-1185">Reference proteome</keyword>